<reference evidence="1" key="2">
    <citation type="journal article" date="2015" name="Fish Shellfish Immunol.">
        <title>Early steps in the European eel (Anguilla anguilla)-Vibrio vulnificus interaction in the gills: Role of the RtxA13 toxin.</title>
        <authorList>
            <person name="Callol A."/>
            <person name="Pajuelo D."/>
            <person name="Ebbesson L."/>
            <person name="Teles M."/>
            <person name="MacKenzie S."/>
            <person name="Amaro C."/>
        </authorList>
    </citation>
    <scope>NUCLEOTIDE SEQUENCE</scope>
</reference>
<evidence type="ECO:0000313" key="1">
    <source>
        <dbReference type="EMBL" id="JAH28198.1"/>
    </source>
</evidence>
<dbReference type="EMBL" id="GBXM01080379">
    <property type="protein sequence ID" value="JAH28198.1"/>
    <property type="molecule type" value="Transcribed_RNA"/>
</dbReference>
<reference evidence="1" key="1">
    <citation type="submission" date="2014-11" db="EMBL/GenBank/DDBJ databases">
        <authorList>
            <person name="Amaro Gonzalez C."/>
        </authorList>
    </citation>
    <scope>NUCLEOTIDE SEQUENCE</scope>
</reference>
<sequence>MSGCVALRCPHLYLLRNPSEGEGGAASDFPSFLSDCRREFGQKCHYCCLSPVHNVIPV</sequence>
<dbReference type="AlphaFoldDB" id="A0A0E9RIM9"/>
<accession>A0A0E9RIM9</accession>
<name>A0A0E9RIM9_ANGAN</name>
<proteinExistence type="predicted"/>
<organism evidence="1">
    <name type="scientific">Anguilla anguilla</name>
    <name type="common">European freshwater eel</name>
    <name type="synonym">Muraena anguilla</name>
    <dbReference type="NCBI Taxonomy" id="7936"/>
    <lineage>
        <taxon>Eukaryota</taxon>
        <taxon>Metazoa</taxon>
        <taxon>Chordata</taxon>
        <taxon>Craniata</taxon>
        <taxon>Vertebrata</taxon>
        <taxon>Euteleostomi</taxon>
        <taxon>Actinopterygii</taxon>
        <taxon>Neopterygii</taxon>
        <taxon>Teleostei</taxon>
        <taxon>Anguilliformes</taxon>
        <taxon>Anguillidae</taxon>
        <taxon>Anguilla</taxon>
    </lineage>
</organism>
<protein>
    <submittedName>
        <fullName evidence="1">Uncharacterized protein</fullName>
    </submittedName>
</protein>